<comment type="caution">
    <text evidence="3">The sequence shown here is derived from an EMBL/GenBank/DDBJ whole genome shotgun (WGS) entry which is preliminary data.</text>
</comment>
<dbReference type="SUPFAM" id="SSF52799">
    <property type="entry name" value="(Phosphotyrosine protein) phosphatases II"/>
    <property type="match status" value="1"/>
</dbReference>
<dbReference type="Proteomes" id="UP001500767">
    <property type="component" value="Unassembled WGS sequence"/>
</dbReference>
<name>A0ABP6XIK0_9ACTN</name>
<dbReference type="InterPro" id="IPR000387">
    <property type="entry name" value="Tyr_Pase_dom"/>
</dbReference>
<protein>
    <submittedName>
        <fullName evidence="3">Tyrosine-protein phosphatase</fullName>
    </submittedName>
</protein>
<dbReference type="PROSITE" id="PS50056">
    <property type="entry name" value="TYR_PHOSPHATASE_2"/>
    <property type="match status" value="1"/>
</dbReference>
<reference evidence="4" key="1">
    <citation type="journal article" date="2019" name="Int. J. Syst. Evol. Microbiol.">
        <title>The Global Catalogue of Microorganisms (GCM) 10K type strain sequencing project: providing services to taxonomists for standard genome sequencing and annotation.</title>
        <authorList>
            <consortium name="The Broad Institute Genomics Platform"/>
            <consortium name="The Broad Institute Genome Sequencing Center for Infectious Disease"/>
            <person name="Wu L."/>
            <person name="Ma J."/>
        </authorList>
    </citation>
    <scope>NUCLEOTIDE SEQUENCE [LARGE SCALE GENOMIC DNA]</scope>
    <source>
        <strain evidence="4">JCM 16540</strain>
    </source>
</reference>
<evidence type="ECO:0000313" key="4">
    <source>
        <dbReference type="Proteomes" id="UP001500767"/>
    </source>
</evidence>
<dbReference type="PROSITE" id="PS00383">
    <property type="entry name" value="TYR_PHOSPHATASE_1"/>
    <property type="match status" value="1"/>
</dbReference>
<dbReference type="PANTHER" id="PTHR31126">
    <property type="entry name" value="TYROSINE-PROTEIN PHOSPHATASE"/>
    <property type="match status" value="1"/>
</dbReference>
<dbReference type="InterPro" id="IPR026893">
    <property type="entry name" value="Tyr/Ser_Pase_IphP-type"/>
</dbReference>
<accession>A0ABP6XIK0</accession>
<feature type="domain" description="Tyrosine specific protein phosphatases" evidence="2">
    <location>
        <begin position="146"/>
        <end position="204"/>
    </location>
</feature>
<evidence type="ECO:0000259" key="2">
    <source>
        <dbReference type="PROSITE" id="PS50056"/>
    </source>
</evidence>
<evidence type="ECO:0000313" key="3">
    <source>
        <dbReference type="EMBL" id="GAA3567470.1"/>
    </source>
</evidence>
<dbReference type="Gene3D" id="3.90.190.10">
    <property type="entry name" value="Protein tyrosine phosphatase superfamily"/>
    <property type="match status" value="1"/>
</dbReference>
<sequence length="276" mass="30110">MPRWIELDELANLRDVGGVPTLDGGEIAPGRLLRSDNLQTLTDADVDALLALGVTDVVDLRSDYEREAEGPGPLTKTEVVHHPHSFFREWREGVGEDKDGDAAEAVEERPEAVPDEALPWVDLEPSVSLQNETAGVYLSYVVDRPDSVLAGLREIADAEGATLVHCAAGKDRTGTLVALALLLVGADREAVIDDYAASSERAQRILDRLLASDTYAENLRGRPLSSHLSRPETMRAFLEHVDATYGGVEPMLQQLGWTADDTARLRAKLRDPAEQK</sequence>
<comment type="similarity">
    <text evidence="1">Belongs to the protein-tyrosine phosphatase family.</text>
</comment>
<dbReference type="PANTHER" id="PTHR31126:SF1">
    <property type="entry name" value="TYROSINE SPECIFIC PROTEIN PHOSPHATASES DOMAIN-CONTAINING PROTEIN"/>
    <property type="match status" value="1"/>
</dbReference>
<dbReference type="InterPro" id="IPR029021">
    <property type="entry name" value="Prot-tyrosine_phosphatase-like"/>
</dbReference>
<dbReference type="Pfam" id="PF13350">
    <property type="entry name" value="Y_phosphatase3"/>
    <property type="match status" value="1"/>
</dbReference>
<evidence type="ECO:0000256" key="1">
    <source>
        <dbReference type="ARBA" id="ARBA00009580"/>
    </source>
</evidence>
<dbReference type="EMBL" id="BAAAYR010000002">
    <property type="protein sequence ID" value="GAA3567470.1"/>
    <property type="molecule type" value="Genomic_DNA"/>
</dbReference>
<dbReference type="RefSeq" id="WP_204910426.1">
    <property type="nucleotide sequence ID" value="NZ_BAAAYR010000002.1"/>
</dbReference>
<proteinExistence type="inferred from homology"/>
<dbReference type="InterPro" id="IPR016130">
    <property type="entry name" value="Tyr_Pase_AS"/>
</dbReference>
<keyword evidence="4" id="KW-1185">Reference proteome</keyword>
<gene>
    <name evidence="3" type="ORF">GCM10022197_24510</name>
</gene>
<organism evidence="3 4">
    <name type="scientific">Microlunatus spumicola</name>
    <dbReference type="NCBI Taxonomy" id="81499"/>
    <lineage>
        <taxon>Bacteria</taxon>
        <taxon>Bacillati</taxon>
        <taxon>Actinomycetota</taxon>
        <taxon>Actinomycetes</taxon>
        <taxon>Propionibacteriales</taxon>
        <taxon>Propionibacteriaceae</taxon>
        <taxon>Microlunatus</taxon>
    </lineage>
</organism>